<dbReference type="AlphaFoldDB" id="A0AB39UGK8"/>
<evidence type="ECO:0008006" key="3">
    <source>
        <dbReference type="Google" id="ProtNLM"/>
    </source>
</evidence>
<name>A0AB39UGK8_9BIFI</name>
<dbReference type="RefSeq" id="WP_369343259.1">
    <property type="nucleotide sequence ID" value="NZ_CP129677.1"/>
</dbReference>
<gene>
    <name evidence="2" type="ORF">QN217_11180</name>
</gene>
<dbReference type="Gene3D" id="1.10.1220.10">
    <property type="entry name" value="Met repressor-like"/>
    <property type="match status" value="1"/>
</dbReference>
<reference evidence="2" key="1">
    <citation type="submission" date="2023-07" db="EMBL/GenBank/DDBJ databases">
        <title>Bifidobacterium aquikefiriaerophilum sp. nov. and Bifidobacterium eccum sp. nov., isolated from water kefir.</title>
        <authorList>
            <person name="Breselge S."/>
            <person name="Bellassi P."/>
            <person name="Barcenilla C."/>
            <person name="Alvarez-Ordonez A."/>
            <person name="Morelli L."/>
            <person name="Cotter P.D."/>
        </authorList>
    </citation>
    <scope>NUCLEOTIDE SEQUENCE</scope>
    <source>
        <strain evidence="2">WK048_4_13</strain>
        <plasmid evidence="2">unnamed2</plasmid>
    </source>
</reference>
<accession>A0AB39UGK8</accession>
<protein>
    <recommendedName>
        <fullName evidence="3">CopG family transcriptional regulator</fullName>
    </recommendedName>
</protein>
<organism evidence="2">
    <name type="scientific">Bifidobacterium fermentum</name>
    <dbReference type="NCBI Taxonomy" id="3059035"/>
    <lineage>
        <taxon>Bacteria</taxon>
        <taxon>Bacillati</taxon>
        <taxon>Actinomycetota</taxon>
        <taxon>Actinomycetes</taxon>
        <taxon>Bifidobacteriales</taxon>
        <taxon>Bifidobacteriaceae</taxon>
        <taxon>Bifidobacterium</taxon>
    </lineage>
</organism>
<feature type="region of interest" description="Disordered" evidence="1">
    <location>
        <begin position="1"/>
        <end position="30"/>
    </location>
</feature>
<sequence>MVKLATGGKQQSIGDTNYQGKKEKKEPTVTTTLMIPKSIHKALKLQSIETGESMSKIVSRLVGESLEKHSK</sequence>
<feature type="compositionally biased region" description="Polar residues" evidence="1">
    <location>
        <begin position="8"/>
        <end position="19"/>
    </location>
</feature>
<proteinExistence type="predicted"/>
<dbReference type="InterPro" id="IPR013321">
    <property type="entry name" value="Arc_rbn_hlx_hlx"/>
</dbReference>
<dbReference type="SUPFAM" id="SSF47598">
    <property type="entry name" value="Ribbon-helix-helix"/>
    <property type="match status" value="1"/>
</dbReference>
<keyword evidence="2" id="KW-0614">Plasmid</keyword>
<dbReference type="EMBL" id="CP129677">
    <property type="protein sequence ID" value="XDS47730.1"/>
    <property type="molecule type" value="Genomic_DNA"/>
</dbReference>
<dbReference type="GO" id="GO:0006355">
    <property type="term" value="P:regulation of DNA-templated transcription"/>
    <property type="evidence" value="ECO:0007669"/>
    <property type="project" value="InterPro"/>
</dbReference>
<evidence type="ECO:0000313" key="2">
    <source>
        <dbReference type="EMBL" id="XDS47730.1"/>
    </source>
</evidence>
<evidence type="ECO:0000256" key="1">
    <source>
        <dbReference type="SAM" id="MobiDB-lite"/>
    </source>
</evidence>
<dbReference type="InterPro" id="IPR010985">
    <property type="entry name" value="Ribbon_hlx_hlx"/>
</dbReference>
<geneLocation type="plasmid" evidence="2">
    <name>unnamed2</name>
</geneLocation>